<dbReference type="InterPro" id="IPR008638">
    <property type="entry name" value="FhaB/CdiA-like_TPS"/>
</dbReference>
<dbReference type="Pfam" id="PF12545">
    <property type="entry name" value="DUF3739"/>
    <property type="match status" value="1"/>
</dbReference>
<feature type="region of interest" description="Disordered" evidence="1">
    <location>
        <begin position="3584"/>
        <end position="3638"/>
    </location>
</feature>
<evidence type="ECO:0000313" key="3">
    <source>
        <dbReference type="EMBL" id="MTD92715.1"/>
    </source>
</evidence>
<dbReference type="EMBL" id="WMBQ01000001">
    <property type="protein sequence ID" value="MTD92715.1"/>
    <property type="molecule type" value="Genomic_DNA"/>
</dbReference>
<dbReference type="Proteomes" id="UP000440694">
    <property type="component" value="Unassembled WGS sequence"/>
</dbReference>
<dbReference type="InterPro" id="IPR012334">
    <property type="entry name" value="Pectin_lyas_fold"/>
</dbReference>
<dbReference type="InterPro" id="IPR011050">
    <property type="entry name" value="Pectin_lyase_fold/virulence"/>
</dbReference>
<accession>A0A6I3KB77</accession>
<proteinExistence type="predicted"/>
<dbReference type="PANTHER" id="PTHR12338:SF5">
    <property type="entry name" value="ANTIGEN 43-RELATED"/>
    <property type="match status" value="1"/>
</dbReference>
<evidence type="ECO:0000313" key="4">
    <source>
        <dbReference type="Proteomes" id="UP000440694"/>
    </source>
</evidence>
<organism evidence="3 4">
    <name type="scientific">Hyphomicrobium album</name>
    <dbReference type="NCBI Taxonomy" id="2665159"/>
    <lineage>
        <taxon>Bacteria</taxon>
        <taxon>Pseudomonadati</taxon>
        <taxon>Pseudomonadota</taxon>
        <taxon>Alphaproteobacteria</taxon>
        <taxon>Hyphomicrobiales</taxon>
        <taxon>Hyphomicrobiaceae</taxon>
        <taxon>Hyphomicrobium</taxon>
    </lineage>
</organism>
<gene>
    <name evidence="3" type="ORF">GIW81_00005</name>
</gene>
<dbReference type="NCBIfam" id="TIGR01901">
    <property type="entry name" value="adhes_NPXG"/>
    <property type="match status" value="1"/>
</dbReference>
<protein>
    <submittedName>
        <fullName evidence="3">Filamentous hemagglutinin N-terminal domain-containing protein</fullName>
    </submittedName>
</protein>
<evidence type="ECO:0000259" key="2">
    <source>
        <dbReference type="Pfam" id="PF12545"/>
    </source>
</evidence>
<name>A0A6I3KB77_9HYPH</name>
<dbReference type="InterPro" id="IPR021026">
    <property type="entry name" value="Filamn_hemagglutn_DUF3739"/>
</dbReference>
<feature type="non-terminal residue" evidence="3">
    <location>
        <position position="1"/>
    </location>
</feature>
<dbReference type="PANTHER" id="PTHR12338">
    <property type="entry name" value="AUTOTRANSPORTER"/>
    <property type="match status" value="1"/>
</dbReference>
<dbReference type="InterPro" id="IPR050909">
    <property type="entry name" value="Bact_Autotransporter_VF"/>
</dbReference>
<dbReference type="Gene3D" id="2.160.20.10">
    <property type="entry name" value="Single-stranded right-handed beta-helix, Pectin lyase-like"/>
    <property type="match status" value="1"/>
</dbReference>
<keyword evidence="4" id="KW-1185">Reference proteome</keyword>
<comment type="caution">
    <text evidence="3">The sequence shown here is derived from an EMBL/GenBank/DDBJ whole genome shotgun (WGS) entry which is preliminary data.</text>
</comment>
<dbReference type="SUPFAM" id="SSF51126">
    <property type="entry name" value="Pectin lyase-like"/>
    <property type="match status" value="1"/>
</dbReference>
<evidence type="ECO:0000256" key="1">
    <source>
        <dbReference type="SAM" id="MobiDB-lite"/>
    </source>
</evidence>
<reference evidence="3 4" key="1">
    <citation type="submission" date="2019-11" db="EMBL/GenBank/DDBJ databases">
        <title>Identification of a novel strain.</title>
        <authorList>
            <person name="Xu Q."/>
            <person name="Wang G."/>
        </authorList>
    </citation>
    <scope>NUCLEOTIDE SEQUENCE [LARGE SCALE GENOMIC DNA]</scope>
    <source>
        <strain evidence="4">xq</strain>
    </source>
</reference>
<feature type="domain" description="DUF3739" evidence="2">
    <location>
        <begin position="3426"/>
        <end position="3535"/>
    </location>
</feature>
<sequence>SQILGSIKAEGQVYVINRNGVIFGGASQVNVGTIVASSLSLSNPQFMLGISNPRDIGYGEPGGGDSGSYSLPQFGYLGQPRPVDSLGLNDPGQVPRTQIGAPPGDVTVQAGAQITTASGGKVMLFAPHVINSGAISAPDGQIIMAAGEQVYLKPSAIEQPDPDNPIFTVRGLDVVVSAPMPWAYTRNHLTDSTPQGIGFQTIIRNEMEARAASVGYRVVNNGFAEAERGDITIAGREIVQNGALLASTALNNREGSIRLQAWGQGIPCYGNGCELHTMRPWSTGTLTLAPGSVTAVMPDLSDTSEIELTSLALRYRPGRVELRGDLINIEAQASVIVPAGTISVVASKNPWAGEEPGLVAEQLRDGSRIYIGEDAYLSVGGLQDVLVAMERNVIEAELRINELRDSPLLRESWLRGLKVYVDRRESGVFSDGTMSGVNWVTDKDGNYIPGAWIGTPLADVAAWVGVGKITLAELSTMAGIEVKMPNGEKQQLGGSIIIKSAGSVITRAGSLLDVSGGSVRYQDGWVNTTKLLGADGRVYDISQATPDRIYVGVAGQFARVHERWGVTKTWTNPLQSNGTRGRFEKGYAEGRNAGSIQFYAAEGVVLEGSYWGGVITGERQAASGKLAKAGTLTFGGPDNSDRSWQLDQLIVSDNPVQLAPEFTARTPLDPFWYSGTIRPNGIAERTTYLDASALGSSGLGNINLYLSTSFAVENGTTLELTPGSSLLVAANAGDNDSQEFKIDGVIRAPGGSVKLLQAEKVSFGSGGAIDVRGEWVNSVLDPTRVSPPVVNGGSVDVDNAEFALGAIIDVSGGGWYQQLGKPTLQVGDAGTITLRSIDARELLEVDLRAYSAGSGGSLIVNTQGALQIGGADPVDADTVRLPETLFTDRGFRSVEIAASSITVPGGVKVLQLSPTVDLRGVDVSRFASGTAVRDMGALTVIDLAQRAELDPTSLKLIANAVTVGEGAAIETDVGGRIALETGSGAASGLHIAGRLEAPGGTIRLHSSGGTIVVADTAALVARGVPLIQAYGGLRSGTVLRGGTVTIDAPTLTMMSGSLIDVSGASAEIDVPREGLALGSPYTPITLASDGGTIAVGDLVGVSQGLIEGTWLGYAGGDGARGGSVSLESGTDRLLILSETATAQPGLIFRPSLLHSAGFADLALTSGSSIRLDGVDLTLGGSISIAGGLINADGTDSRLSAAYISLHGAAAAGSIARAGTLTLAASLIDVKQSGIRGFAQTVLDAGDIRFVPYNSGTQSARIDVDGTLILRAAQVYPASQVSATIKAGEKIIVEQKGVAGPALSVGGVLTLDAPVIEQGGTLKAPFGQIVLKATDKVTLGAGSVTSVSGDGLVLPYGNLANNENWTIPTNSTAVPTVIASPPERRITLEAPRVDLATGSVVDISGGGDLYAWEHVPGPGGSHDVLARPGMFAIMPALSGVAGADRVWLDGGNGLAAGWYTLLPAHYALLPGAYAVQMVSGSQGAAAVKPSTLTDGSVVMAGYRANAYDGSRDQLPSSWRIMSGAVIRKYSEYNEAFANTFFASEAFRQTQYRLTGQQVVTPRLPIDGGSVVFKATQDLILNGQLRSQAAAGGRGGLVDIAAEKIAILGAGEDAGTLRADGYLVVDAGNLSAFGAGSLLLGGTRAGDIRGLKVDVTANDIVVRNGPGSALRGSEIILAASETIDIAAGSVILAEGEAPTGAGDLVMAPQVAEVINKNGTPTNPDDDFVQTPSRDWGALVRVSNGDAVRVRRENVDTTVGGRVTIGAGAVLAGGKALLIDATRDAVVGEAHLSGAALSLASGRIGFGGGSGLVIDAAALAALGNTQHLTLRSYTSIDFHDAVDLSGLTAVTFDAAALVGYGTADITVVGNRLVLENTASTFAEPVGAGHGSLNLSAGELVFGQGAKALRGFDTVAFTGTTRIVGEGNGTLDAGSAALTLTAPLLTGRGGATQSVTTQGALVVAAVGEAPARDLSSLGTRWSLSGSAIAFGGRIDALGGAVELTATNGDVILADGARIDVGGFAKQFFDVAEYTNAGRIALTALGGGSVRLGAGAVLDLSAHPSGGGAGTLAVTSDGGSVALDGTIKAQAAAGHRGASFALDIASLPDFAAFNQRLNAAGFSQSRDFRIRSGSVTVDGVTTVREFRLVADHGSVTIAGTIDARATYGGAIAIYAGNGLTMTSTAVLRAGATDTVDHLGSGRVTLGISGGTLNIQGGLIDVAGGEGGKVTLRAPLVEQSGADTVNVAFAGTIAGAREIVLEGYKRFDLANLASNPDYVGVTINGSGQVELDLAAKAAGKLNVLADYGAGTLVEFVRDFDISGSYGALGGLTAQDNFHARPGMELDYAGDIVLKSHWNLGAGIVDQASAVAAGVMTPLPALSGAAYVVAGKEGQLLRDHTTMVYRTGGSILGEPGVLTLRAEGDLILKGSITDGFFQYADPLDPTYLAVKGTISNNLTALINGGRSSTTATLTAFNGTATGLPTAYAGIAFYKGNSSSGTVRVTENKSTPPQIAQAPYSAASNSPAANTGNALTYSVQFPSITKADGSTAAVSSWSQTLVAGAAPRGESADPARLAAGSAGRIILSEQPGYSYIDSLGTVVATGFVDDGTFSVSGAPSGATGNPDQWIAALRTAAGARLNDESSALVTFGVPEDKAYAYVLNLWNEYAAAKSLTEGVGFRWHTTAISGFGPRLSVVTRFGNFAEFYDTKIKPNLNAIALLYSSVPPGSSGGTVYPSTMVRTGTGDINIVASGDLQLNGGASIYTAGRRDLTVFDDFTTAPAGATYGVGGGHVQIAVGGDIDVALPTDRSTMQHYTEWLNRQTAQSSWWIDYANFQRGVGALGGGNVEVGAGGDLVNLTVALPTNGRVRGGRTPQERKLLELRNGGAMTVEAGGAVLAGYYYVGRGAGSIEAGEFAVGREVKTTRFGRTTSYPIAPILSLGDATLDVTTAGDLVLQTMLDPLRVGLSVMSGHTERSQLSLTSTGGDVVLVGQAKFLSKDLSYPDNCCAGIAFSYENVNNAAGNLYPSKTRIAALNGSVFNNTLLTLPSSDPELRILAAKDVSPGTIVMSRDWLPNANDDEPSRIYALSGSIIGSQYPRFMNAGAFITTNEQTWFRAGTDIRNIYYNLRNVRPTDVSLLEAGNDIIGGTGDVTPITGGNSRPGGQIEIQGPGALVLSAGRDVYGTEMTLFSRGNRSYNASNRPIPGSEIIGLPEQGATITVMAGLNGKQPSYDAFVAAYLDPAKVSAMPDYLKTTLPDGTIVPLYLIDAFEPREKGGQHLTRNGLVSFVKDMTGETLAPLDAWARFQTLPQFTQERFLRQVYMQELREAGIDQNEPGVGGLPRNGGYNRGYAAIATLFPGKTWKGDVTIGNAFFRTMAGGDIEVITPGGGLQIAALGTAVPPGYGLVTLGFGNINIFAHDSVTVNRSRVLTFGGGDEIIWSTLGDIDAGRGAKTARVPSAPEIVTDFDTVTRVLEKADIAGSGIGTIIGFSGVEEGDVHLIAPVGTVNAGDAGIRVSGNLNLAALHVVNASNIEVGGKSKGVPQIKAPDIGGLTEATSAAGAAAQEAAAPQAGQPTEQPSIIIVEVIGYGGGDGSPVPTHKQQPREKKDQRSYNSNSAFQIVGAGSLSDEQRQQLTETEQRALDGK</sequence>